<keyword evidence="1" id="KW-0732">Signal</keyword>
<evidence type="ECO:0000256" key="1">
    <source>
        <dbReference type="SAM" id="SignalP"/>
    </source>
</evidence>
<evidence type="ECO:0008006" key="4">
    <source>
        <dbReference type="Google" id="ProtNLM"/>
    </source>
</evidence>
<dbReference type="PROSITE" id="PS51257">
    <property type="entry name" value="PROKAR_LIPOPROTEIN"/>
    <property type="match status" value="1"/>
</dbReference>
<evidence type="ECO:0000313" key="3">
    <source>
        <dbReference type="Proteomes" id="UP001524473"/>
    </source>
</evidence>
<name>A0ABT1S3A8_9FIRM</name>
<dbReference type="Proteomes" id="UP001524473">
    <property type="component" value="Unassembled WGS sequence"/>
</dbReference>
<dbReference type="EMBL" id="JANFZH010000049">
    <property type="protein sequence ID" value="MCQ4841432.1"/>
    <property type="molecule type" value="Genomic_DNA"/>
</dbReference>
<reference evidence="2 3" key="1">
    <citation type="submission" date="2022-06" db="EMBL/GenBank/DDBJ databases">
        <title>Isolation of gut microbiota from human fecal samples.</title>
        <authorList>
            <person name="Pamer E.G."/>
            <person name="Barat B."/>
            <person name="Waligurski E."/>
            <person name="Medina S."/>
            <person name="Paddock L."/>
            <person name="Mostad J."/>
        </authorList>
    </citation>
    <scope>NUCLEOTIDE SEQUENCE [LARGE SCALE GENOMIC DNA]</scope>
    <source>
        <strain evidence="2 3">DFI.9.73</strain>
    </source>
</reference>
<evidence type="ECO:0000313" key="2">
    <source>
        <dbReference type="EMBL" id="MCQ4841432.1"/>
    </source>
</evidence>
<dbReference type="RefSeq" id="WP_066861596.1">
    <property type="nucleotide sequence ID" value="NZ_JANFZG010000051.1"/>
</dbReference>
<sequence>MKKSYFSLFLLTASLLLTGCAADKSAGPELRTYAYTASEEPVKPTLQFQEDGQFQFSYSVLSSQILCGAYEVQDDSLLLKAEGDSGIYVFRLNGEFLTFDAKASPKLPGFASIPDGAVFR</sequence>
<accession>A0ABT1S3A8</accession>
<keyword evidence="3" id="KW-1185">Reference proteome</keyword>
<gene>
    <name evidence="2" type="ORF">NE695_16095</name>
</gene>
<feature type="chain" id="PRO_5045759637" description="Lipoprotein" evidence="1">
    <location>
        <begin position="22"/>
        <end position="120"/>
    </location>
</feature>
<feature type="signal peptide" evidence="1">
    <location>
        <begin position="1"/>
        <end position="21"/>
    </location>
</feature>
<protein>
    <recommendedName>
        <fullName evidence="4">Lipoprotein</fullName>
    </recommendedName>
</protein>
<comment type="caution">
    <text evidence="2">The sequence shown here is derived from an EMBL/GenBank/DDBJ whole genome shotgun (WGS) entry which is preliminary data.</text>
</comment>
<proteinExistence type="predicted"/>
<organism evidence="2 3">
    <name type="scientific">Neglectibacter timonensis</name>
    <dbReference type="NCBI Taxonomy" id="1776382"/>
    <lineage>
        <taxon>Bacteria</taxon>
        <taxon>Bacillati</taxon>
        <taxon>Bacillota</taxon>
        <taxon>Clostridia</taxon>
        <taxon>Eubacteriales</taxon>
        <taxon>Oscillospiraceae</taxon>
        <taxon>Neglectibacter</taxon>
    </lineage>
</organism>